<reference evidence="4" key="2">
    <citation type="submission" date="2020-04" db="EMBL/GenBank/DDBJ databases">
        <authorList>
            <consortium name="NCBI Genome Project"/>
        </authorList>
    </citation>
    <scope>NUCLEOTIDE SEQUENCE</scope>
    <source>
        <strain evidence="4">CBS 781.70</strain>
    </source>
</reference>
<organism evidence="2">
    <name type="scientific">Eremomyces bilateralis CBS 781.70</name>
    <dbReference type="NCBI Taxonomy" id="1392243"/>
    <lineage>
        <taxon>Eukaryota</taxon>
        <taxon>Fungi</taxon>
        <taxon>Dikarya</taxon>
        <taxon>Ascomycota</taxon>
        <taxon>Pezizomycotina</taxon>
        <taxon>Dothideomycetes</taxon>
        <taxon>Dothideomycetes incertae sedis</taxon>
        <taxon>Eremomycetales</taxon>
        <taxon>Eremomycetaceae</taxon>
        <taxon>Eremomyces</taxon>
    </lineage>
</organism>
<feature type="region of interest" description="Disordered" evidence="1">
    <location>
        <begin position="1"/>
        <end position="36"/>
    </location>
</feature>
<dbReference type="GeneID" id="54418686"/>
<feature type="compositionally biased region" description="Acidic residues" evidence="1">
    <location>
        <begin position="435"/>
        <end position="463"/>
    </location>
</feature>
<proteinExistence type="predicted"/>
<accession>A0A6G1G392</accession>
<feature type="region of interest" description="Disordered" evidence="1">
    <location>
        <begin position="416"/>
        <end position="471"/>
    </location>
</feature>
<evidence type="ECO:0000313" key="3">
    <source>
        <dbReference type="Proteomes" id="UP000504638"/>
    </source>
</evidence>
<sequence>MPGPEGESPTEELGAQPSAQPSVKIPDDNNDFVPRMDEKTVGLSGLLPRHCLNDDVIYIVRLSSLPKPTRLLENCVAKTYDPLRRSQNIDQMKILARRLIVAVSHNWVDEGWVAQELEQTGGTDCRVSKSKLVLSLCLDNQIHDVVPRSIELKCMLLLFTSLCFLIEYSYAPYTSRIAQCLSRAQSQARLLVAHNLYFFLFSLQSHALTFPTNPITNQHITTTTTTTPLTPETIADHLSALAARSRKRKNTYAIQRGLDACADRLLAHAADKTSSTKRRRIMPSERHKVAWKMWRASGLAELGTREREKAREWWIEARGMRERLMTGRMGRMHAPVLVPKKKGIRRTVALAAWGRRREFWRSKDDAVPERWVARLVIPERERGLRPRRRFRVEGCREHGGVKDWCPLKVELGRAAVVGEGSEDEEVEEKEKEWREGEDEDEDEVEDEEDEDDEDDDEENEEDGIPSGLPEW</sequence>
<reference evidence="4" key="3">
    <citation type="submission" date="2025-04" db="UniProtKB">
        <authorList>
            <consortium name="RefSeq"/>
        </authorList>
    </citation>
    <scope>IDENTIFICATION</scope>
    <source>
        <strain evidence="4">CBS 781.70</strain>
    </source>
</reference>
<reference evidence="2 4" key="1">
    <citation type="submission" date="2020-01" db="EMBL/GenBank/DDBJ databases">
        <authorList>
            <consortium name="DOE Joint Genome Institute"/>
            <person name="Haridas S."/>
            <person name="Albert R."/>
            <person name="Binder M."/>
            <person name="Bloem J."/>
            <person name="Labutti K."/>
            <person name="Salamov A."/>
            <person name="Andreopoulos B."/>
            <person name="Baker S.E."/>
            <person name="Barry K."/>
            <person name="Bills G."/>
            <person name="Bluhm B.H."/>
            <person name="Cannon C."/>
            <person name="Castanera R."/>
            <person name="Culley D.E."/>
            <person name="Daum C."/>
            <person name="Ezra D."/>
            <person name="Gonzalez J.B."/>
            <person name="Henrissat B."/>
            <person name="Kuo A."/>
            <person name="Liang C."/>
            <person name="Lipzen A."/>
            <person name="Lutzoni F."/>
            <person name="Magnuson J."/>
            <person name="Mondo S."/>
            <person name="Nolan M."/>
            <person name="Ohm R."/>
            <person name="Pangilinan J."/>
            <person name="Park H.-J."/>
            <person name="Ramirez L."/>
            <person name="Alfaro M."/>
            <person name="Sun H."/>
            <person name="Tritt A."/>
            <person name="Yoshinaga Y."/>
            <person name="Zwiers L.-H."/>
            <person name="Turgeon B.G."/>
            <person name="Goodwin S.B."/>
            <person name="Spatafora J.W."/>
            <person name="Crous P.W."/>
            <person name="Grigoriev I.V."/>
        </authorList>
    </citation>
    <scope>NUCLEOTIDE SEQUENCE</scope>
    <source>
        <strain evidence="2 4">CBS 781.70</strain>
    </source>
</reference>
<keyword evidence="3" id="KW-1185">Reference proteome</keyword>
<dbReference type="Proteomes" id="UP000504638">
    <property type="component" value="Unplaced"/>
</dbReference>
<evidence type="ECO:0000313" key="4">
    <source>
        <dbReference type="RefSeq" id="XP_033533910.1"/>
    </source>
</evidence>
<name>A0A6G1G392_9PEZI</name>
<dbReference type="EMBL" id="ML975158">
    <property type="protein sequence ID" value="KAF1812279.1"/>
    <property type="molecule type" value="Genomic_DNA"/>
</dbReference>
<dbReference type="AlphaFoldDB" id="A0A6G1G392"/>
<gene>
    <name evidence="2 4" type="ORF">P152DRAFT_449550</name>
</gene>
<protein>
    <submittedName>
        <fullName evidence="2 4">Uncharacterized protein</fullName>
    </submittedName>
</protein>
<evidence type="ECO:0000256" key="1">
    <source>
        <dbReference type="SAM" id="MobiDB-lite"/>
    </source>
</evidence>
<dbReference type="RefSeq" id="XP_033533910.1">
    <property type="nucleotide sequence ID" value="XM_033678116.1"/>
</dbReference>
<evidence type="ECO:0000313" key="2">
    <source>
        <dbReference type="EMBL" id="KAF1812279.1"/>
    </source>
</evidence>